<proteinExistence type="predicted"/>
<evidence type="ECO:0000313" key="2">
    <source>
        <dbReference type="Proteomes" id="UP000824049"/>
    </source>
</evidence>
<dbReference type="PANTHER" id="PTHR10000:SF25">
    <property type="entry name" value="PHOSPHATASE YKRA-RELATED"/>
    <property type="match status" value="1"/>
</dbReference>
<dbReference type="InterPro" id="IPR000150">
    <property type="entry name" value="Cof"/>
</dbReference>
<dbReference type="Pfam" id="PF08282">
    <property type="entry name" value="Hydrolase_3"/>
    <property type="match status" value="1"/>
</dbReference>
<reference evidence="1" key="1">
    <citation type="journal article" date="2021" name="PeerJ">
        <title>Extensive microbial diversity within the chicken gut microbiome revealed by metagenomics and culture.</title>
        <authorList>
            <person name="Gilroy R."/>
            <person name="Ravi A."/>
            <person name="Getino M."/>
            <person name="Pursley I."/>
            <person name="Horton D.L."/>
            <person name="Alikhan N.F."/>
            <person name="Baker D."/>
            <person name="Gharbi K."/>
            <person name="Hall N."/>
            <person name="Watson M."/>
            <person name="Adriaenssens E.M."/>
            <person name="Foster-Nyarko E."/>
            <person name="Jarju S."/>
            <person name="Secka A."/>
            <person name="Antonio M."/>
            <person name="Oren A."/>
            <person name="Chaudhuri R.R."/>
            <person name="La Ragione R."/>
            <person name="Hildebrand F."/>
            <person name="Pallen M.J."/>
        </authorList>
    </citation>
    <scope>NUCLEOTIDE SEQUENCE</scope>
    <source>
        <strain evidence="1">CHK179-28034</strain>
    </source>
</reference>
<dbReference type="SUPFAM" id="SSF56784">
    <property type="entry name" value="HAD-like"/>
    <property type="match status" value="1"/>
</dbReference>
<name>A0A9D2EL35_9FIRM</name>
<dbReference type="InterPro" id="IPR023214">
    <property type="entry name" value="HAD_sf"/>
</dbReference>
<protein>
    <submittedName>
        <fullName evidence="1">Cof-type HAD-IIB family hydrolase</fullName>
    </submittedName>
</protein>
<dbReference type="SFLD" id="SFLDG01140">
    <property type="entry name" value="C2.B:_Phosphomannomutase_and_P"/>
    <property type="match status" value="1"/>
</dbReference>
<keyword evidence="1" id="KW-0378">Hydrolase</keyword>
<accession>A0A9D2EL35</accession>
<dbReference type="GO" id="GO:0016791">
    <property type="term" value="F:phosphatase activity"/>
    <property type="evidence" value="ECO:0007669"/>
    <property type="project" value="TreeGrafter"/>
</dbReference>
<dbReference type="Proteomes" id="UP000824049">
    <property type="component" value="Unassembled WGS sequence"/>
</dbReference>
<dbReference type="NCBIfam" id="TIGR01484">
    <property type="entry name" value="HAD-SF-IIB"/>
    <property type="match status" value="1"/>
</dbReference>
<organism evidence="1 2">
    <name type="scientific">Candidatus Anaerobutyricum stercoris</name>
    <dbReference type="NCBI Taxonomy" id="2838457"/>
    <lineage>
        <taxon>Bacteria</taxon>
        <taxon>Bacillati</taxon>
        <taxon>Bacillota</taxon>
        <taxon>Clostridia</taxon>
        <taxon>Lachnospirales</taxon>
        <taxon>Lachnospiraceae</taxon>
        <taxon>Anaerobutyricum</taxon>
    </lineage>
</organism>
<dbReference type="Gene3D" id="3.40.50.1000">
    <property type="entry name" value="HAD superfamily/HAD-like"/>
    <property type="match status" value="1"/>
</dbReference>
<dbReference type="GO" id="GO:0000287">
    <property type="term" value="F:magnesium ion binding"/>
    <property type="evidence" value="ECO:0007669"/>
    <property type="project" value="TreeGrafter"/>
</dbReference>
<gene>
    <name evidence="1" type="ORF">H9968_04190</name>
</gene>
<dbReference type="InterPro" id="IPR036412">
    <property type="entry name" value="HAD-like_sf"/>
</dbReference>
<comment type="caution">
    <text evidence="1">The sequence shown here is derived from an EMBL/GenBank/DDBJ whole genome shotgun (WGS) entry which is preliminary data.</text>
</comment>
<dbReference type="EMBL" id="DXBR01000042">
    <property type="protein sequence ID" value="HIZ39116.1"/>
    <property type="molecule type" value="Genomic_DNA"/>
</dbReference>
<evidence type="ECO:0000313" key="1">
    <source>
        <dbReference type="EMBL" id="HIZ39116.1"/>
    </source>
</evidence>
<dbReference type="InterPro" id="IPR006379">
    <property type="entry name" value="HAD-SF_hydro_IIB"/>
</dbReference>
<dbReference type="SFLD" id="SFLDS00003">
    <property type="entry name" value="Haloacid_Dehalogenase"/>
    <property type="match status" value="1"/>
</dbReference>
<dbReference type="AlphaFoldDB" id="A0A9D2EL35"/>
<dbReference type="PANTHER" id="PTHR10000">
    <property type="entry name" value="PHOSPHOSERINE PHOSPHATASE"/>
    <property type="match status" value="1"/>
</dbReference>
<dbReference type="NCBIfam" id="TIGR00099">
    <property type="entry name" value="Cof-subfamily"/>
    <property type="match status" value="1"/>
</dbReference>
<sequence>MSLDCTKVHNTKTDAKKDIKIAFFDIDGTLIDIGTKVVSRRMLDTLISLKKNGIKICIATGRAPDRIPHFDGVEFDAFLAFNASYCFTGKEIIFSNPIPSDDVKRIIQNASELGRPVSVATAKRSAANGRDQDLIDYYAISKQTVEVADDFDILMGDTVYQLMLGSREEEYGQLLKGVTGAKITSWWPRAVDVIPADGSKGVGVEKVLEYFHLNKENAIAFGDGTNDIEMLATVGTGIAMGNATEDVKEMADDICGDVAEDGIYHYCKAHGLI</sequence>
<dbReference type="PROSITE" id="PS01229">
    <property type="entry name" value="COF_2"/>
    <property type="match status" value="1"/>
</dbReference>
<dbReference type="GO" id="GO:0005829">
    <property type="term" value="C:cytosol"/>
    <property type="evidence" value="ECO:0007669"/>
    <property type="project" value="TreeGrafter"/>
</dbReference>
<dbReference type="Gene3D" id="3.30.1240.10">
    <property type="match status" value="1"/>
</dbReference>
<reference evidence="1" key="2">
    <citation type="submission" date="2021-04" db="EMBL/GenBank/DDBJ databases">
        <authorList>
            <person name="Gilroy R."/>
        </authorList>
    </citation>
    <scope>NUCLEOTIDE SEQUENCE</scope>
    <source>
        <strain evidence="1">CHK179-28034</strain>
    </source>
</reference>